<dbReference type="PROSITE" id="PS51278">
    <property type="entry name" value="GATASE_TYPE_2"/>
    <property type="match status" value="1"/>
</dbReference>
<gene>
    <name evidence="3" type="ORF">I8J31_08030</name>
</gene>
<evidence type="ECO:0000259" key="2">
    <source>
        <dbReference type="PROSITE" id="PS51278"/>
    </source>
</evidence>
<organism evidence="3 4">
    <name type="scientific">Marinomonas transparens</name>
    <dbReference type="NCBI Taxonomy" id="2795388"/>
    <lineage>
        <taxon>Bacteria</taxon>
        <taxon>Pseudomonadati</taxon>
        <taxon>Pseudomonadota</taxon>
        <taxon>Gammaproteobacteria</taxon>
        <taxon>Oceanospirillales</taxon>
        <taxon>Oceanospirillaceae</taxon>
        <taxon>Marinomonas</taxon>
    </lineage>
</organism>
<accession>A0A934JK57</accession>
<sequence>MCELLGMSANVPTDICFSFSGLRARGGRTGPHKDGWGMAMYRDGDVWAVHDPRPSADSDMAEIISHTSLKCDIVISHIRQANVGAVSLLNTHPFSRLLWGKTWTYAHNGQLDDAFSLPINHYHPLGNTDSERAFCWIVEQLSQRFGEVEPSLEALSNALSELALQLKQRGVFNMMLSDGIRLYCFCTTKLHWITRRAPFKKASLSDEDVVIDFKEVTTDKDVVTVIATQPLTQDEVWQQMQEGELCVFEGGEVVSQILPTEQVEEQQARVN</sequence>
<dbReference type="InterPro" id="IPR026869">
    <property type="entry name" value="EgtC-like"/>
</dbReference>
<evidence type="ECO:0000256" key="1">
    <source>
        <dbReference type="ARBA" id="ARBA00022962"/>
    </source>
</evidence>
<dbReference type="PANTHER" id="PTHR42824">
    <property type="entry name" value="GLUTAMINE AMIDOTRANSFERASE"/>
    <property type="match status" value="1"/>
</dbReference>
<dbReference type="InterPro" id="IPR017932">
    <property type="entry name" value="GATase_2_dom"/>
</dbReference>
<dbReference type="RefSeq" id="WP_199467756.1">
    <property type="nucleotide sequence ID" value="NZ_JAEMNX010000006.1"/>
</dbReference>
<name>A0A934JK57_9GAMM</name>
<dbReference type="CDD" id="cd01908">
    <property type="entry name" value="YafJ"/>
    <property type="match status" value="1"/>
</dbReference>
<protein>
    <submittedName>
        <fullName evidence="3">Class II glutamine amidotransferase</fullName>
    </submittedName>
</protein>
<dbReference type="AlphaFoldDB" id="A0A934JK57"/>
<feature type="domain" description="Glutamine amidotransferase type-2" evidence="2">
    <location>
        <begin position="2"/>
        <end position="271"/>
    </location>
</feature>
<evidence type="ECO:0000313" key="4">
    <source>
        <dbReference type="Proteomes" id="UP000628710"/>
    </source>
</evidence>
<comment type="caution">
    <text evidence="3">The sequence shown here is derived from an EMBL/GenBank/DDBJ whole genome shotgun (WGS) entry which is preliminary data.</text>
</comment>
<dbReference type="Gene3D" id="3.60.20.10">
    <property type="entry name" value="Glutamine Phosphoribosylpyrophosphate, subunit 1, domain 1"/>
    <property type="match status" value="1"/>
</dbReference>
<dbReference type="InterPro" id="IPR029055">
    <property type="entry name" value="Ntn_hydrolases_N"/>
</dbReference>
<dbReference type="Proteomes" id="UP000628710">
    <property type="component" value="Unassembled WGS sequence"/>
</dbReference>
<dbReference type="PANTHER" id="PTHR42824:SF1">
    <property type="entry name" value="GLUTAMINE AMIDOTRANSFERASE YAFJ-RELATED"/>
    <property type="match status" value="1"/>
</dbReference>
<keyword evidence="1 3" id="KW-0315">Glutamine amidotransferase</keyword>
<evidence type="ECO:0000313" key="3">
    <source>
        <dbReference type="EMBL" id="MBJ7537615.1"/>
    </source>
</evidence>
<dbReference type="Pfam" id="PF13230">
    <property type="entry name" value="GATase_4"/>
    <property type="match status" value="1"/>
</dbReference>
<reference evidence="3" key="1">
    <citation type="submission" date="2020-12" db="EMBL/GenBank/DDBJ databases">
        <title>Marinomonas arctica sp. nov., a psychrotolerant bacterium isolated from the Arctic.</title>
        <authorList>
            <person name="Zhang Y."/>
        </authorList>
    </citation>
    <scope>NUCLEOTIDE SEQUENCE</scope>
    <source>
        <strain evidence="3">C1424</strain>
    </source>
</reference>
<dbReference type="SUPFAM" id="SSF56235">
    <property type="entry name" value="N-terminal nucleophile aminohydrolases (Ntn hydrolases)"/>
    <property type="match status" value="1"/>
</dbReference>
<dbReference type="EMBL" id="JAEMNX010000006">
    <property type="protein sequence ID" value="MBJ7537615.1"/>
    <property type="molecule type" value="Genomic_DNA"/>
</dbReference>
<keyword evidence="4" id="KW-1185">Reference proteome</keyword>
<proteinExistence type="predicted"/>